<dbReference type="PROSITE" id="PS00456">
    <property type="entry name" value="NA_SOLUT_SYMP_1"/>
    <property type="match status" value="1"/>
</dbReference>
<comment type="function">
    <text evidence="14">Catalyzes the sodium-dependent uptake of extracellular L-proline.</text>
</comment>
<keyword evidence="11 14" id="KW-0739">Sodium transport</keyword>
<evidence type="ECO:0000256" key="9">
    <source>
        <dbReference type="ARBA" id="ARBA00023065"/>
    </source>
</evidence>
<dbReference type="EMBL" id="JX399190">
    <property type="protein sequence ID" value="AFV25613.1"/>
    <property type="molecule type" value="Genomic_DNA"/>
</dbReference>
<keyword evidence="9 14" id="KW-0406">Ion transport</keyword>
<dbReference type="Pfam" id="PF00474">
    <property type="entry name" value="SSF"/>
    <property type="match status" value="1"/>
</dbReference>
<evidence type="ECO:0000256" key="13">
    <source>
        <dbReference type="RuleBase" id="RU362091"/>
    </source>
</evidence>
<proteinExistence type="inferred from homology"/>
<evidence type="ECO:0000256" key="3">
    <source>
        <dbReference type="ARBA" id="ARBA00022448"/>
    </source>
</evidence>
<evidence type="ECO:0000256" key="2">
    <source>
        <dbReference type="ARBA" id="ARBA00006434"/>
    </source>
</evidence>
<name>K4MK16_ALKAL</name>
<evidence type="ECO:0000256" key="5">
    <source>
        <dbReference type="ARBA" id="ARBA00022692"/>
    </source>
</evidence>
<comment type="catalytic activity">
    <reaction evidence="12">
        <text>L-proline(in) + Na(+)(in) = L-proline(out) + Na(+)(out)</text>
        <dbReference type="Rhea" id="RHEA:28967"/>
        <dbReference type="ChEBI" id="CHEBI:29101"/>
        <dbReference type="ChEBI" id="CHEBI:60039"/>
    </reaction>
</comment>
<feature type="transmembrane region" description="Helical" evidence="14">
    <location>
        <begin position="301"/>
        <end position="325"/>
    </location>
</feature>
<feature type="transmembrane region" description="Helical" evidence="14">
    <location>
        <begin position="454"/>
        <end position="476"/>
    </location>
</feature>
<dbReference type="InterPro" id="IPR001734">
    <property type="entry name" value="Na/solute_symporter"/>
</dbReference>
<evidence type="ECO:0000313" key="15">
    <source>
        <dbReference type="EMBL" id="AFV25613.1"/>
    </source>
</evidence>
<dbReference type="GO" id="GO:0015824">
    <property type="term" value="P:proline transport"/>
    <property type="evidence" value="ECO:0007669"/>
    <property type="project" value="UniProtKB-UniRule"/>
</dbReference>
<feature type="transmembrane region" description="Helical" evidence="14">
    <location>
        <begin position="52"/>
        <end position="74"/>
    </location>
</feature>
<comment type="subcellular location">
    <subcellularLocation>
        <location evidence="1 14">Cell membrane</location>
        <topology evidence="1 14">Multi-pass membrane protein</topology>
    </subcellularLocation>
</comment>
<dbReference type="PROSITE" id="PS50283">
    <property type="entry name" value="NA_SOLUT_SYMP_3"/>
    <property type="match status" value="1"/>
</dbReference>
<reference evidence="15" key="1">
    <citation type="submission" date="2012-07" db="EMBL/GenBank/DDBJ databases">
        <title>A Draft Genome for Bacillus alcalophilus strain ATCC 27647.</title>
        <authorList>
            <person name="Attie O."/>
            <person name="Jayaprakash A."/>
            <person name="Sachidanandam R."/>
            <person name="Shah H."/>
            <person name="Paulsen I."/>
            <person name="Morino M."/>
            <person name="Ito M."/>
            <person name="Krulwich T."/>
        </authorList>
    </citation>
    <scope>NUCLEOTIDE SEQUENCE</scope>
    <source>
        <strain evidence="15">ATCC 27647</strain>
    </source>
</reference>
<dbReference type="PANTHER" id="PTHR48086">
    <property type="entry name" value="SODIUM/PROLINE SYMPORTER-RELATED"/>
    <property type="match status" value="1"/>
</dbReference>
<dbReference type="InterPro" id="IPR050277">
    <property type="entry name" value="Sodium:Solute_Symporter"/>
</dbReference>
<evidence type="ECO:0000256" key="14">
    <source>
        <dbReference type="RuleBase" id="RU366012"/>
    </source>
</evidence>
<dbReference type="GO" id="GO:0015193">
    <property type="term" value="F:L-proline transmembrane transporter activity"/>
    <property type="evidence" value="ECO:0007669"/>
    <property type="project" value="TreeGrafter"/>
</dbReference>
<dbReference type="InterPro" id="IPR011851">
    <property type="entry name" value="Na/Pro_symporter"/>
</dbReference>
<dbReference type="PROSITE" id="PS00457">
    <property type="entry name" value="NA_SOLUT_SYMP_2"/>
    <property type="match status" value="1"/>
</dbReference>
<evidence type="ECO:0000256" key="1">
    <source>
        <dbReference type="ARBA" id="ARBA00004651"/>
    </source>
</evidence>
<dbReference type="PANTHER" id="PTHR48086:SF3">
    <property type="entry name" value="SODIUM_PROLINE SYMPORTER"/>
    <property type="match status" value="1"/>
</dbReference>
<dbReference type="GO" id="GO:0005298">
    <property type="term" value="F:proline:sodium symporter activity"/>
    <property type="evidence" value="ECO:0007669"/>
    <property type="project" value="UniProtKB-UniRule"/>
</dbReference>
<protein>
    <recommendedName>
        <fullName evidence="14">Sodium/proline symporter</fullName>
    </recommendedName>
    <alternativeName>
        <fullName evidence="14">Proline permease</fullName>
    </alternativeName>
</protein>
<feature type="transmembrane region" description="Helical" evidence="14">
    <location>
        <begin position="150"/>
        <end position="171"/>
    </location>
</feature>
<feature type="transmembrane region" description="Helical" evidence="14">
    <location>
        <begin position="416"/>
        <end position="434"/>
    </location>
</feature>
<comment type="similarity">
    <text evidence="2 13">Belongs to the sodium:solute symporter (SSF) (TC 2.A.21) family.</text>
</comment>
<accession>K4MK16</accession>
<keyword evidence="8 14" id="KW-0915">Sodium</keyword>
<keyword evidence="3 14" id="KW-0813">Transport</keyword>
<dbReference type="InterPro" id="IPR038377">
    <property type="entry name" value="Na/Glc_symporter_sf"/>
</dbReference>
<dbReference type="CDD" id="cd11475">
    <property type="entry name" value="SLC5sbd_PutP"/>
    <property type="match status" value="1"/>
</dbReference>
<keyword evidence="14" id="KW-0029">Amino-acid transport</keyword>
<feature type="transmembrane region" description="Helical" evidence="14">
    <location>
        <begin position="390"/>
        <end position="409"/>
    </location>
</feature>
<feature type="transmembrane region" description="Helical" evidence="14">
    <location>
        <begin position="360"/>
        <end position="378"/>
    </location>
</feature>
<evidence type="ECO:0000256" key="4">
    <source>
        <dbReference type="ARBA" id="ARBA00022475"/>
    </source>
</evidence>
<keyword evidence="5 14" id="KW-0812">Transmembrane</keyword>
<feature type="transmembrane region" description="Helical" evidence="14">
    <location>
        <begin position="113"/>
        <end position="138"/>
    </location>
</feature>
<dbReference type="NCBIfam" id="TIGR02121">
    <property type="entry name" value="Na_Pro_sym"/>
    <property type="match status" value="1"/>
</dbReference>
<feature type="transmembrane region" description="Helical" evidence="14">
    <location>
        <begin position="258"/>
        <end position="281"/>
    </location>
</feature>
<feature type="transmembrane region" description="Helical" evidence="14">
    <location>
        <begin position="218"/>
        <end position="237"/>
    </location>
</feature>
<evidence type="ECO:0000256" key="10">
    <source>
        <dbReference type="ARBA" id="ARBA00023136"/>
    </source>
</evidence>
<dbReference type="NCBIfam" id="TIGR00813">
    <property type="entry name" value="sss"/>
    <property type="match status" value="1"/>
</dbReference>
<dbReference type="InterPro" id="IPR018212">
    <property type="entry name" value="Na/solute_symporter_CS"/>
</dbReference>
<evidence type="ECO:0000256" key="8">
    <source>
        <dbReference type="ARBA" id="ARBA00023053"/>
    </source>
</evidence>
<keyword evidence="6 14" id="KW-0769">Symport</keyword>
<keyword evidence="4 14" id="KW-1003">Cell membrane</keyword>
<dbReference type="Gene3D" id="1.20.1730.10">
    <property type="entry name" value="Sodium/glucose cotransporter"/>
    <property type="match status" value="1"/>
</dbReference>
<feature type="transmembrane region" description="Helical" evidence="14">
    <location>
        <begin position="178"/>
        <end position="198"/>
    </location>
</feature>
<evidence type="ECO:0000256" key="7">
    <source>
        <dbReference type="ARBA" id="ARBA00022989"/>
    </source>
</evidence>
<dbReference type="GO" id="GO:0005886">
    <property type="term" value="C:plasma membrane"/>
    <property type="evidence" value="ECO:0007669"/>
    <property type="project" value="UniProtKB-SubCell"/>
</dbReference>
<evidence type="ECO:0000256" key="6">
    <source>
        <dbReference type="ARBA" id="ARBA00022847"/>
    </source>
</evidence>
<keyword evidence="10 14" id="KW-0472">Membrane</keyword>
<evidence type="ECO:0000256" key="12">
    <source>
        <dbReference type="ARBA" id="ARBA00033708"/>
    </source>
</evidence>
<organism evidence="15">
    <name type="scientific">Alkalihalobacillus alcalophilus ATCC 27647 = CGMCC 1.3604</name>
    <dbReference type="NCBI Taxonomy" id="1218173"/>
    <lineage>
        <taxon>Bacteria</taxon>
        <taxon>Bacillati</taxon>
        <taxon>Bacillota</taxon>
        <taxon>Bacilli</taxon>
        <taxon>Bacillales</taxon>
        <taxon>Bacillaceae</taxon>
        <taxon>Alkalihalobacillus</taxon>
    </lineage>
</organism>
<comment type="caution">
    <text evidence="14">Lacks conserved residue(s) required for the propagation of feature annotation.</text>
</comment>
<dbReference type="AlphaFoldDB" id="K4MK16"/>
<keyword evidence="7 14" id="KW-1133">Transmembrane helix</keyword>
<evidence type="ECO:0000256" key="11">
    <source>
        <dbReference type="ARBA" id="ARBA00023201"/>
    </source>
</evidence>
<dbReference type="FunFam" id="1.20.1730.10:FF:000002">
    <property type="entry name" value="Sodium/proline symporter"/>
    <property type="match status" value="1"/>
</dbReference>
<sequence length="499" mass="54212">MVVLLAFGLYAYFKTKDLSDYVLGGRKLGGATAALSAGASDMSSWLLLGLPGAIYVGGMSEIWIAVGLAIGAYLNWQFLAKRLRLFTEKAKDSITIPDFFENRFEDSSKVLRVISAIVILVFFTFYSSSGLVAGALLFQSSFGMGYTEALWIGALVIVSYTFVGGFLAVSWSDLFQGTLMFLALVIVPVVAITEIGGWNETVQAIGQIDTAYLDAFQGVGFIAMISLLAWGLGYFGQPHIITRFMAIKSTKELPKAQAIGMTWMILSLFGAVFTGLAGLAYFSEFGPAGTALPENQEETVFILFTQLLMNEWVAGFLIAAILSAIMSTIDSQLLVSSSALAEDFYKPFFRKKASQKELMWVGRIGVLLIAFIAILLAYNPESSVLELVSYAWAGFGSAFGPVLLLALFWRRMTRNGALTGMIVGGLTVIIWAELERIVGWFGVSAESFNEIAFFSLYEIIPGFILAGLAAIIVSLAGKEPSKTIQAQFDEVKQLSDELK</sequence>
<gene>
    <name evidence="15" type="ORF">BalcAV0039</name>
</gene>
<dbReference type="GO" id="GO:0031402">
    <property type="term" value="F:sodium ion binding"/>
    <property type="evidence" value="ECO:0007669"/>
    <property type="project" value="UniProtKB-UniRule"/>
</dbReference>